<dbReference type="AlphaFoldDB" id="A0A2V1AVA0"/>
<dbReference type="GeneID" id="37005769"/>
<gene>
    <name evidence="5" type="ORF">CXQ85_000436</name>
</gene>
<dbReference type="STRING" id="45357.A0A2V1AVA0"/>
<evidence type="ECO:0000256" key="1">
    <source>
        <dbReference type="ARBA" id="ARBA00002976"/>
    </source>
</evidence>
<evidence type="ECO:0000256" key="4">
    <source>
        <dbReference type="ARBA" id="ARBA00022447"/>
    </source>
</evidence>
<name>A0A2V1AVA0_9ASCO</name>
<comment type="similarity">
    <text evidence="2">Belongs to the IRC6 family.</text>
</comment>
<reference evidence="5 6" key="1">
    <citation type="submission" date="2017-12" db="EMBL/GenBank/DDBJ databases">
        <title>Genome Sequence of a Multidrug-Resistant Candida haemulonii Isolate from a Patient with Chronic Leg Ulcers in Israel.</title>
        <authorList>
            <person name="Chow N.A."/>
            <person name="Gade L."/>
            <person name="Batra D."/>
            <person name="Rowe L.A."/>
            <person name="Ben-Ami R."/>
            <person name="Loparev V.N."/>
            <person name="Litvintseva A.P."/>
        </authorList>
    </citation>
    <scope>NUCLEOTIDE SEQUENCE [LARGE SCALE GENOMIC DNA]</scope>
    <source>
        <strain evidence="5 6">B11899</strain>
    </source>
</reference>
<evidence type="ECO:0000313" key="6">
    <source>
        <dbReference type="Proteomes" id="UP000244309"/>
    </source>
</evidence>
<evidence type="ECO:0000256" key="2">
    <source>
        <dbReference type="ARBA" id="ARBA00007973"/>
    </source>
</evidence>
<dbReference type="Proteomes" id="UP000244309">
    <property type="component" value="Unassembled WGS sequence"/>
</dbReference>
<dbReference type="PANTHER" id="PTHR28043:SF1">
    <property type="entry name" value="INCREASED RECOMBINATION CENTERS PROTEIN 6"/>
    <property type="match status" value="1"/>
</dbReference>
<dbReference type="Pfam" id="PF10199">
    <property type="entry name" value="Adaptin_binding"/>
    <property type="match status" value="1"/>
</dbReference>
<dbReference type="Gene3D" id="3.40.50.11960">
    <property type="match status" value="1"/>
</dbReference>
<dbReference type="PANTHER" id="PTHR28043">
    <property type="entry name" value="INCREASED RECOMBINATION CENTERS PROTEIN 6"/>
    <property type="match status" value="1"/>
</dbReference>
<keyword evidence="6" id="KW-1185">Reference proteome</keyword>
<dbReference type="GO" id="GO:0030674">
    <property type="term" value="F:protein-macromolecule adaptor activity"/>
    <property type="evidence" value="ECO:0007669"/>
    <property type="project" value="TreeGrafter"/>
</dbReference>
<accession>A0A2V1AVA0</accession>
<dbReference type="EMBL" id="PKFO01000005">
    <property type="protein sequence ID" value="PVH21456.1"/>
    <property type="molecule type" value="Genomic_DNA"/>
</dbReference>
<protein>
    <recommendedName>
        <fullName evidence="3">Increased recombination centers protein 6</fullName>
    </recommendedName>
</protein>
<dbReference type="OrthoDB" id="10261384at2759"/>
<sequence length="265" mass="30562">MIPNNVLVLGPPKTGKVRLAQHITKDLDTSTIPDNSHSGLIYNCDLKTKYFSTQLNLLLEEFPEERPHKSEECLESLTEWNEAFKSDEYQELREALDGIIFTIDPECVSTDEWAELLNIYSQVRDGLDTSCFAVVMAAKAEKKDEVKLEQFEDECIQYGIEFVYEGESGINEFKEKLGKDRVLEILETHEWSNISSSEPEEYVKHKESKIDDMTRGLLESEGDESMPLDQLMDKLRLERSKVEGMAPEEKESYVKQVMEELIDYI</sequence>
<dbReference type="GO" id="GO:0016192">
    <property type="term" value="P:vesicle-mediated transport"/>
    <property type="evidence" value="ECO:0007669"/>
    <property type="project" value="InterPro"/>
</dbReference>
<comment type="caution">
    <text evidence="5">The sequence shown here is derived from an EMBL/GenBank/DDBJ whole genome shotgun (WGS) entry which is preliminary data.</text>
</comment>
<comment type="function">
    <text evidence="1">Involved in gross chromosomal rearrangements (GCRs) and telomere healing.</text>
</comment>
<dbReference type="RefSeq" id="XP_025342396.1">
    <property type="nucleotide sequence ID" value="XM_025484181.1"/>
</dbReference>
<evidence type="ECO:0000256" key="3">
    <source>
        <dbReference type="ARBA" id="ARBA00015902"/>
    </source>
</evidence>
<dbReference type="VEuPathDB" id="FungiDB:CXQ85_000436"/>
<organism evidence="5 6">
    <name type="scientific">Candidozyma haemuli</name>
    <dbReference type="NCBI Taxonomy" id="45357"/>
    <lineage>
        <taxon>Eukaryota</taxon>
        <taxon>Fungi</taxon>
        <taxon>Dikarya</taxon>
        <taxon>Ascomycota</taxon>
        <taxon>Saccharomycotina</taxon>
        <taxon>Pichiomycetes</taxon>
        <taxon>Metschnikowiaceae</taxon>
        <taxon>Candidozyma</taxon>
    </lineage>
</organism>
<keyword evidence="4" id="KW-0160">Chromosomal rearrangement</keyword>
<dbReference type="InterPro" id="IPR034627">
    <property type="entry name" value="Irc6"/>
</dbReference>
<proteinExistence type="inferred from homology"/>
<evidence type="ECO:0000313" key="5">
    <source>
        <dbReference type="EMBL" id="PVH21456.1"/>
    </source>
</evidence>